<name>A0A0D7ALJ4_9AGAR</name>
<dbReference type="OrthoDB" id="333024at2759"/>
<dbReference type="EMBL" id="KN881643">
    <property type="protein sequence ID" value="KIY52442.1"/>
    <property type="molecule type" value="Genomic_DNA"/>
</dbReference>
<evidence type="ECO:0000256" key="14">
    <source>
        <dbReference type="ARBA" id="ARBA00029440"/>
    </source>
</evidence>
<feature type="compositionally biased region" description="Acidic residues" evidence="15">
    <location>
        <begin position="401"/>
        <end position="411"/>
    </location>
</feature>
<evidence type="ECO:0000256" key="4">
    <source>
        <dbReference type="ARBA" id="ARBA00022605"/>
    </source>
</evidence>
<organism evidence="16 17">
    <name type="scientific">Fistulina hepatica ATCC 64428</name>
    <dbReference type="NCBI Taxonomy" id="1128425"/>
    <lineage>
        <taxon>Eukaryota</taxon>
        <taxon>Fungi</taxon>
        <taxon>Dikarya</taxon>
        <taxon>Basidiomycota</taxon>
        <taxon>Agaricomycotina</taxon>
        <taxon>Agaricomycetes</taxon>
        <taxon>Agaricomycetidae</taxon>
        <taxon>Agaricales</taxon>
        <taxon>Fistulinaceae</taxon>
        <taxon>Fistulina</taxon>
    </lineage>
</organism>
<keyword evidence="12" id="KW-0314">Glutamate biosynthesis</keyword>
<dbReference type="GO" id="GO:0051538">
    <property type="term" value="F:3 iron, 4 sulfur cluster binding"/>
    <property type="evidence" value="ECO:0007669"/>
    <property type="project" value="UniProtKB-KW"/>
</dbReference>
<keyword evidence="8" id="KW-0315">Glutamine amidotransferase</keyword>
<keyword evidence="17" id="KW-1185">Reference proteome</keyword>
<evidence type="ECO:0000256" key="15">
    <source>
        <dbReference type="SAM" id="MobiDB-lite"/>
    </source>
</evidence>
<feature type="compositionally biased region" description="Basic and acidic residues" evidence="15">
    <location>
        <begin position="412"/>
        <end position="423"/>
    </location>
</feature>
<comment type="cofactor">
    <cofactor evidence="2">
        <name>[3Fe-4S] cluster</name>
        <dbReference type="ChEBI" id="CHEBI:21137"/>
    </cofactor>
</comment>
<keyword evidence="9" id="KW-0560">Oxidoreductase</keyword>
<dbReference type="Gene3D" id="3.50.50.60">
    <property type="entry name" value="FAD/NAD(P)-binding domain"/>
    <property type="match status" value="1"/>
</dbReference>
<dbReference type="PRINTS" id="PR00419">
    <property type="entry name" value="ADXRDTASE"/>
</dbReference>
<proteinExistence type="inferred from homology"/>
<evidence type="ECO:0000256" key="5">
    <source>
        <dbReference type="ARBA" id="ARBA00022630"/>
    </source>
</evidence>
<sequence>MKLAVIGGGPSAFYVVSRVLSLLPPEIAPALRIHVYDRLWAPHGLVRYGVAPDHPEVKNCTHKFDDAAGDRRFRFFGNVNVGGKPATKNIPHAVQLPFQSLFENYTHLLLATGCALPKLHQALPPSQYCIPALSLVHWYTKHPFNTPAPPLDKVTHVSLIGNGNVSMDIARMLLVAPQEHLARHDIPASVFDVLSRSSVQHVSIFARRGPLEAAFTTKELRELMNLPDASMVPLDPAVLTPGAGTTLTRQQSRSLQLLQKGSKNPLGSTRKTWSLDFFRSPTGLSLEPTPRLALAHTAVDPATKRAVPTGETSIVDTSLVVTSLGFQAEHTLPWFDAATGHLATRSGGRLARHVYASGWAANGARGVLASTMLDAYAVADTIVSDLMPRDAAIAPTAVSEPAEEGQSELDDVMCRDPNPEDPPAEIREALVAGDVFEYDQWKTIDAEEVRRGAETGKERERMNFDEARRFLARVEP</sequence>
<dbReference type="GO" id="GO:0046872">
    <property type="term" value="F:metal ion binding"/>
    <property type="evidence" value="ECO:0007669"/>
    <property type="project" value="UniProtKB-KW"/>
</dbReference>
<dbReference type="Proteomes" id="UP000054144">
    <property type="component" value="Unassembled WGS sequence"/>
</dbReference>
<keyword evidence="7" id="KW-0479">Metal-binding</keyword>
<keyword evidence="10" id="KW-0408">Iron</keyword>
<dbReference type="GO" id="GO:0005739">
    <property type="term" value="C:mitochondrion"/>
    <property type="evidence" value="ECO:0007669"/>
    <property type="project" value="TreeGrafter"/>
</dbReference>
<keyword evidence="5" id="KW-0285">Flavoprotein</keyword>
<evidence type="ECO:0000256" key="9">
    <source>
        <dbReference type="ARBA" id="ARBA00023002"/>
    </source>
</evidence>
<feature type="region of interest" description="Disordered" evidence="15">
    <location>
        <begin position="396"/>
        <end position="423"/>
    </location>
</feature>
<dbReference type="Gene3D" id="3.40.50.720">
    <property type="entry name" value="NAD(P)-binding Rossmann-like Domain"/>
    <property type="match status" value="1"/>
</dbReference>
<evidence type="ECO:0000256" key="1">
    <source>
        <dbReference type="ARBA" id="ARBA00001917"/>
    </source>
</evidence>
<keyword evidence="6" id="KW-0288">FMN</keyword>
<dbReference type="InterPro" id="IPR036188">
    <property type="entry name" value="FAD/NAD-bd_sf"/>
</dbReference>
<protein>
    <submittedName>
        <fullName evidence="16">Ferredoxin/adrenodoxin reductase</fullName>
    </submittedName>
</protein>
<evidence type="ECO:0000256" key="7">
    <source>
        <dbReference type="ARBA" id="ARBA00022723"/>
    </source>
</evidence>
<dbReference type="PANTHER" id="PTHR11938:SF91">
    <property type="entry name" value="NADPH:ADRENODOXIN OXIDOREDUCTASE, MITOCHONDRIAL"/>
    <property type="match status" value="1"/>
</dbReference>
<evidence type="ECO:0000256" key="10">
    <source>
        <dbReference type="ARBA" id="ARBA00023004"/>
    </source>
</evidence>
<comment type="pathway">
    <text evidence="14">Amino-acid biosynthesis.</text>
</comment>
<keyword evidence="4" id="KW-0028">Amino-acid biosynthesis</keyword>
<evidence type="ECO:0000256" key="2">
    <source>
        <dbReference type="ARBA" id="ARBA00001927"/>
    </source>
</evidence>
<dbReference type="GO" id="GO:0016491">
    <property type="term" value="F:oxidoreductase activity"/>
    <property type="evidence" value="ECO:0007669"/>
    <property type="project" value="UniProtKB-KW"/>
</dbReference>
<comment type="cofactor">
    <cofactor evidence="1">
        <name>FMN</name>
        <dbReference type="ChEBI" id="CHEBI:58210"/>
    </cofactor>
</comment>
<evidence type="ECO:0000313" key="16">
    <source>
        <dbReference type="EMBL" id="KIY52442.1"/>
    </source>
</evidence>
<reference evidence="16 17" key="1">
    <citation type="journal article" date="2015" name="Fungal Genet. Biol.">
        <title>Evolution of novel wood decay mechanisms in Agaricales revealed by the genome sequences of Fistulina hepatica and Cylindrobasidium torrendii.</title>
        <authorList>
            <person name="Floudas D."/>
            <person name="Held B.W."/>
            <person name="Riley R."/>
            <person name="Nagy L.G."/>
            <person name="Koehler G."/>
            <person name="Ransdell A.S."/>
            <person name="Younus H."/>
            <person name="Chow J."/>
            <person name="Chiniquy J."/>
            <person name="Lipzen A."/>
            <person name="Tritt A."/>
            <person name="Sun H."/>
            <person name="Haridas S."/>
            <person name="LaButti K."/>
            <person name="Ohm R.A."/>
            <person name="Kues U."/>
            <person name="Blanchette R.A."/>
            <person name="Grigoriev I.V."/>
            <person name="Minto R.E."/>
            <person name="Hibbett D.S."/>
        </authorList>
    </citation>
    <scope>NUCLEOTIDE SEQUENCE [LARGE SCALE GENOMIC DNA]</scope>
    <source>
        <strain evidence="16 17">ATCC 64428</strain>
    </source>
</reference>
<evidence type="ECO:0000256" key="3">
    <source>
        <dbReference type="ARBA" id="ARBA00009716"/>
    </source>
</evidence>
<evidence type="ECO:0000256" key="6">
    <source>
        <dbReference type="ARBA" id="ARBA00022643"/>
    </source>
</evidence>
<dbReference type="GO" id="GO:0006537">
    <property type="term" value="P:glutamate biosynthetic process"/>
    <property type="evidence" value="ECO:0007669"/>
    <property type="project" value="UniProtKB-KW"/>
</dbReference>
<keyword evidence="11" id="KW-0411">Iron-sulfur</keyword>
<evidence type="ECO:0000256" key="11">
    <source>
        <dbReference type="ARBA" id="ARBA00023014"/>
    </source>
</evidence>
<evidence type="ECO:0000256" key="8">
    <source>
        <dbReference type="ARBA" id="ARBA00022962"/>
    </source>
</evidence>
<dbReference type="AlphaFoldDB" id="A0A0D7ALJ4"/>
<dbReference type="SUPFAM" id="SSF51971">
    <property type="entry name" value="Nucleotide-binding domain"/>
    <property type="match status" value="1"/>
</dbReference>
<evidence type="ECO:0000313" key="17">
    <source>
        <dbReference type="Proteomes" id="UP000054144"/>
    </source>
</evidence>
<gene>
    <name evidence="16" type="ORF">FISHEDRAFT_35161</name>
</gene>
<comment type="similarity">
    <text evidence="3">Belongs to the glutamate synthase family.</text>
</comment>
<accession>A0A0D7ALJ4</accession>
<keyword evidence="13" id="KW-0003">3Fe-4S</keyword>
<evidence type="ECO:0000256" key="12">
    <source>
        <dbReference type="ARBA" id="ARBA00023164"/>
    </source>
</evidence>
<dbReference type="InterPro" id="IPR050711">
    <property type="entry name" value="ET-N_metabolism_enzyme"/>
</dbReference>
<dbReference type="PANTHER" id="PTHR11938">
    <property type="entry name" value="FAD NADPH DEHYDROGENASE/OXIDOREDUCTASE"/>
    <property type="match status" value="1"/>
</dbReference>
<evidence type="ECO:0000256" key="13">
    <source>
        <dbReference type="ARBA" id="ARBA00023291"/>
    </source>
</evidence>